<dbReference type="Pfam" id="PF03221">
    <property type="entry name" value="HTH_Tnp_Tc5"/>
    <property type="match status" value="1"/>
</dbReference>
<dbReference type="PANTHER" id="PTHR19303:SF73">
    <property type="entry name" value="PROTEIN PDC2"/>
    <property type="match status" value="1"/>
</dbReference>
<dbReference type="Proteomes" id="UP000014760">
    <property type="component" value="Unassembled WGS sequence"/>
</dbReference>
<reference evidence="5" key="1">
    <citation type="submission" date="2012-12" db="EMBL/GenBank/DDBJ databases">
        <authorList>
            <person name="Hellsten U."/>
            <person name="Grimwood J."/>
            <person name="Chapman J.A."/>
            <person name="Shapiro H."/>
            <person name="Aerts A."/>
            <person name="Otillar R.P."/>
            <person name="Terry A.Y."/>
            <person name="Boore J.L."/>
            <person name="Simakov O."/>
            <person name="Marletaz F."/>
            <person name="Cho S.-J."/>
            <person name="Edsinger-Gonzales E."/>
            <person name="Havlak P."/>
            <person name="Kuo D.-H."/>
            <person name="Larsson T."/>
            <person name="Lv J."/>
            <person name="Arendt D."/>
            <person name="Savage R."/>
            <person name="Osoegawa K."/>
            <person name="de Jong P."/>
            <person name="Lindberg D.R."/>
            <person name="Seaver E.C."/>
            <person name="Weisblat D.A."/>
            <person name="Putnam N.H."/>
            <person name="Grigoriev I.V."/>
            <person name="Rokhsar D.S."/>
        </authorList>
    </citation>
    <scope>NUCLEOTIDE SEQUENCE</scope>
    <source>
        <strain evidence="5">I ESC-2004</strain>
    </source>
</reference>
<dbReference type="GO" id="GO:0005634">
    <property type="term" value="C:nucleus"/>
    <property type="evidence" value="ECO:0007669"/>
    <property type="project" value="TreeGrafter"/>
</dbReference>
<evidence type="ECO:0000313" key="3">
    <source>
        <dbReference type="EMBL" id="ELT93069.1"/>
    </source>
</evidence>
<dbReference type="SUPFAM" id="SSF46689">
    <property type="entry name" value="Homeodomain-like"/>
    <property type="match status" value="1"/>
</dbReference>
<keyword evidence="1" id="KW-0238">DNA-binding</keyword>
<reference evidence="4" key="3">
    <citation type="submission" date="2015-06" db="UniProtKB">
        <authorList>
            <consortium name="EnsemblMetazoa"/>
        </authorList>
    </citation>
    <scope>IDENTIFICATION</scope>
</reference>
<protein>
    <recommendedName>
        <fullName evidence="2">HTH CENPB-type domain-containing protein</fullName>
    </recommendedName>
</protein>
<feature type="domain" description="HTH CENPB-type" evidence="2">
    <location>
        <begin position="18"/>
        <end position="89"/>
    </location>
</feature>
<dbReference type="PROSITE" id="PS51253">
    <property type="entry name" value="HTH_CENPB"/>
    <property type="match status" value="1"/>
</dbReference>
<proteinExistence type="predicted"/>
<evidence type="ECO:0000256" key="1">
    <source>
        <dbReference type="ARBA" id="ARBA00023125"/>
    </source>
</evidence>
<dbReference type="InterPro" id="IPR050863">
    <property type="entry name" value="CenT-Element_Derived"/>
</dbReference>
<dbReference type="GO" id="GO:0003677">
    <property type="term" value="F:DNA binding"/>
    <property type="evidence" value="ECO:0007669"/>
    <property type="project" value="UniProtKB-KW"/>
</dbReference>
<gene>
    <name evidence="3" type="ORF">CAPTEDRAFT_189384</name>
</gene>
<dbReference type="InterPro" id="IPR006600">
    <property type="entry name" value="HTH_CenpB_DNA-bd_dom"/>
</dbReference>
<keyword evidence="5" id="KW-1185">Reference proteome</keyword>
<evidence type="ECO:0000313" key="4">
    <source>
        <dbReference type="EnsemblMetazoa" id="CapteP189384"/>
    </source>
</evidence>
<reference evidence="3 5" key="2">
    <citation type="journal article" date="2013" name="Nature">
        <title>Insights into bilaterian evolution from three spiralian genomes.</title>
        <authorList>
            <person name="Simakov O."/>
            <person name="Marletaz F."/>
            <person name="Cho S.J."/>
            <person name="Edsinger-Gonzales E."/>
            <person name="Havlak P."/>
            <person name="Hellsten U."/>
            <person name="Kuo D.H."/>
            <person name="Larsson T."/>
            <person name="Lv J."/>
            <person name="Arendt D."/>
            <person name="Savage R."/>
            <person name="Osoegawa K."/>
            <person name="de Jong P."/>
            <person name="Grimwood J."/>
            <person name="Chapman J.A."/>
            <person name="Shapiro H."/>
            <person name="Aerts A."/>
            <person name="Otillar R.P."/>
            <person name="Terry A.Y."/>
            <person name="Boore J.L."/>
            <person name="Grigoriev I.V."/>
            <person name="Lindberg D.R."/>
            <person name="Seaver E.C."/>
            <person name="Weisblat D.A."/>
            <person name="Putnam N.H."/>
            <person name="Rokhsar D.S."/>
        </authorList>
    </citation>
    <scope>NUCLEOTIDE SEQUENCE</scope>
    <source>
        <strain evidence="3 5">I ESC-2004</strain>
    </source>
</reference>
<dbReference type="Gene3D" id="1.10.10.60">
    <property type="entry name" value="Homeodomain-like"/>
    <property type="match status" value="1"/>
</dbReference>
<dbReference type="AlphaFoldDB" id="R7TH79"/>
<dbReference type="PANTHER" id="PTHR19303">
    <property type="entry name" value="TRANSPOSON"/>
    <property type="match status" value="1"/>
</dbReference>
<dbReference type="InterPro" id="IPR009057">
    <property type="entry name" value="Homeodomain-like_sf"/>
</dbReference>
<sequence>MGDILRYLEKWSKGESSNGYCKQAHKHAALEEAVYIWMCDMTARNAALNDEMVILKAKQLGKELGVENFEYSLGWLTRFKKRKGIQQRILEGEARRLWAKALKRDSDCGTVCERKRK</sequence>
<name>R7TH79_CAPTE</name>
<dbReference type="SMART" id="SM00674">
    <property type="entry name" value="CENPB"/>
    <property type="match status" value="1"/>
</dbReference>
<dbReference type="EnsemblMetazoa" id="CapteT189384">
    <property type="protein sequence ID" value="CapteP189384"/>
    <property type="gene ID" value="CapteG189384"/>
</dbReference>
<dbReference type="EMBL" id="KB309902">
    <property type="protein sequence ID" value="ELT93069.1"/>
    <property type="molecule type" value="Genomic_DNA"/>
</dbReference>
<organism evidence="3">
    <name type="scientific">Capitella teleta</name>
    <name type="common">Polychaete worm</name>
    <dbReference type="NCBI Taxonomy" id="283909"/>
    <lineage>
        <taxon>Eukaryota</taxon>
        <taxon>Metazoa</taxon>
        <taxon>Spiralia</taxon>
        <taxon>Lophotrochozoa</taxon>
        <taxon>Annelida</taxon>
        <taxon>Polychaeta</taxon>
        <taxon>Sedentaria</taxon>
        <taxon>Scolecida</taxon>
        <taxon>Capitellidae</taxon>
        <taxon>Capitella</taxon>
    </lineage>
</organism>
<evidence type="ECO:0000259" key="2">
    <source>
        <dbReference type="PROSITE" id="PS51253"/>
    </source>
</evidence>
<dbReference type="EMBL" id="AMQN01030079">
    <property type="status" value="NOT_ANNOTATED_CDS"/>
    <property type="molecule type" value="Genomic_DNA"/>
</dbReference>
<accession>R7TH79</accession>
<dbReference type="OrthoDB" id="6112783at2759"/>
<dbReference type="HOGENOM" id="CLU_2087104_0_0_1"/>
<evidence type="ECO:0000313" key="5">
    <source>
        <dbReference type="Proteomes" id="UP000014760"/>
    </source>
</evidence>